<dbReference type="InterPro" id="IPR032675">
    <property type="entry name" value="LRR_dom_sf"/>
</dbReference>
<comment type="caution">
    <text evidence="6">The sequence shown here is derived from an EMBL/GenBank/DDBJ whole genome shotgun (WGS) entry which is preliminary data.</text>
</comment>
<evidence type="ECO:0000259" key="4">
    <source>
        <dbReference type="PROSITE" id="PS50835"/>
    </source>
</evidence>
<dbReference type="InterPro" id="IPR003599">
    <property type="entry name" value="Ig_sub"/>
</dbReference>
<dbReference type="Gene3D" id="2.60.40.10">
    <property type="entry name" value="Immunoglobulins"/>
    <property type="match status" value="6"/>
</dbReference>
<dbReference type="EMBL" id="JAPMUA010000001">
    <property type="protein sequence ID" value="MDG3584847.1"/>
    <property type="molecule type" value="Genomic_DNA"/>
</dbReference>
<dbReference type="PANTHER" id="PTHR24366:SF96">
    <property type="entry name" value="LEUCINE RICH REPEAT CONTAINING 53"/>
    <property type="match status" value="1"/>
</dbReference>
<proteinExistence type="predicted"/>
<dbReference type="Proteomes" id="UP001153642">
    <property type="component" value="Unassembled WGS sequence"/>
</dbReference>
<dbReference type="Pfam" id="PF13585">
    <property type="entry name" value="CHU_C"/>
    <property type="match status" value="1"/>
</dbReference>
<dbReference type="InterPro" id="IPR007110">
    <property type="entry name" value="Ig-like_dom"/>
</dbReference>
<organism evidence="6 7">
    <name type="scientific">Galbibacter pacificus</name>
    <dbReference type="NCBI Taxonomy" id="2996052"/>
    <lineage>
        <taxon>Bacteria</taxon>
        <taxon>Pseudomonadati</taxon>
        <taxon>Bacteroidota</taxon>
        <taxon>Flavobacteriia</taxon>
        <taxon>Flavobacteriales</taxon>
        <taxon>Flavobacteriaceae</taxon>
        <taxon>Galbibacter</taxon>
    </lineage>
</organism>
<keyword evidence="1" id="KW-0433">Leucine-rich repeat</keyword>
<feature type="domain" description="Ig-like" evidence="4">
    <location>
        <begin position="467"/>
        <end position="554"/>
    </location>
</feature>
<dbReference type="NCBIfam" id="TIGR04131">
    <property type="entry name" value="Bac_Flav_CTERM"/>
    <property type="match status" value="1"/>
</dbReference>
<evidence type="ECO:0000313" key="7">
    <source>
        <dbReference type="Proteomes" id="UP001153642"/>
    </source>
</evidence>
<dbReference type="InterPro" id="IPR036179">
    <property type="entry name" value="Ig-like_dom_sf"/>
</dbReference>
<dbReference type="RefSeq" id="WP_277898604.1">
    <property type="nucleotide sequence ID" value="NZ_JAPMUA010000001.1"/>
</dbReference>
<reference evidence="6" key="1">
    <citation type="submission" date="2022-11" db="EMBL/GenBank/DDBJ databases">
        <title>High-quality draft genome sequence of Galbibacter sp. strain CMA-7.</title>
        <authorList>
            <person name="Wei L."/>
            <person name="Dong C."/>
            <person name="Shao Z."/>
        </authorList>
    </citation>
    <scope>NUCLEOTIDE SEQUENCE</scope>
    <source>
        <strain evidence="6">CMA-7</strain>
    </source>
</reference>
<dbReference type="PROSITE" id="PS50853">
    <property type="entry name" value="FN3"/>
    <property type="match status" value="1"/>
</dbReference>
<accession>A0ABT6FNK5</accession>
<evidence type="ECO:0000259" key="5">
    <source>
        <dbReference type="PROSITE" id="PS50853"/>
    </source>
</evidence>
<keyword evidence="7" id="KW-1185">Reference proteome</keyword>
<name>A0ABT6FNK5_9FLAO</name>
<dbReference type="InterPro" id="IPR003961">
    <property type="entry name" value="FN3_dom"/>
</dbReference>
<keyword evidence="3" id="KW-0732">Signal</keyword>
<dbReference type="SMART" id="SM00409">
    <property type="entry name" value="IG"/>
    <property type="match status" value="1"/>
</dbReference>
<feature type="domain" description="Fibronectin type-III" evidence="5">
    <location>
        <begin position="767"/>
        <end position="860"/>
    </location>
</feature>
<evidence type="ECO:0000256" key="3">
    <source>
        <dbReference type="SAM" id="SignalP"/>
    </source>
</evidence>
<dbReference type="InterPro" id="IPR013783">
    <property type="entry name" value="Ig-like_fold"/>
</dbReference>
<evidence type="ECO:0000256" key="1">
    <source>
        <dbReference type="ARBA" id="ARBA00022614"/>
    </source>
</evidence>
<dbReference type="SUPFAM" id="SSF48726">
    <property type="entry name" value="Immunoglobulin"/>
    <property type="match status" value="1"/>
</dbReference>
<gene>
    <name evidence="6" type="ORF">OSR52_03120</name>
</gene>
<feature type="chain" id="PRO_5046626620" evidence="3">
    <location>
        <begin position="20"/>
        <end position="1254"/>
    </location>
</feature>
<evidence type="ECO:0000313" key="6">
    <source>
        <dbReference type="EMBL" id="MDG3584847.1"/>
    </source>
</evidence>
<dbReference type="InterPro" id="IPR026341">
    <property type="entry name" value="T9SS_type_B"/>
</dbReference>
<dbReference type="Gene3D" id="3.80.10.10">
    <property type="entry name" value="Ribonuclease Inhibitor"/>
    <property type="match status" value="2"/>
</dbReference>
<dbReference type="SUPFAM" id="SSF52058">
    <property type="entry name" value="L domain-like"/>
    <property type="match status" value="1"/>
</dbReference>
<feature type="signal peptide" evidence="3">
    <location>
        <begin position="1"/>
        <end position="19"/>
    </location>
</feature>
<sequence length="1254" mass="136665">MKIKLPILLALGFFLSANAQTTPVPDVNFEQFLIDAGYDTNGLNGNILNSDAAAVTELDFSRNDITDFSGLEAFVNVVMLNLRDNQFATLPLNTLTKLKRFYCRDNKILASLDFSKNVALQVLHIDEDVFNSTDYDRPITQLDLSANINLEDLQILKAHNFNNIVFPVTSTLRSIELEDLILENIDISQLNGLEEFDLSYNKGSTNLTMPNEKEVLKSFTIQGINVTSFNGLLVDYTALEELNLWYTGIQSLELPHTETFAKLVISNHDLIAPMSFDMVPNLKHLQISDAQTAPLIIDITKNPKLQLLSLRNNRMTSLDVTQNTELTSIYVNRNDLSTLDLTQNTKVNWLSVESNNLTTLDISNCITLEKLEAGWNELDNDILQQYFEIRKNDGGLGNNNWVEVNGNNLSGKVPDFTELVVTGQTQSFSLDFSSNAFEFGDFEEQHADYLQMRTDGLIASYSYRYAPQAKVDTEETITANAGETITLTTTVSGKQNHYKWFKDGMAIPNAPDSPNLELENLSACDEAEYYCEITSDLVPFENADPPGRNSKNLLLERNIITVSVNGAGPMVCVNLSSPINGATNVPIDAEIKWTETEGACGYILRVGSTSGGVDIVSDLDVGKVNRYEFDDDFPFGAEVFVNIIPYNNDGNLNGCIEESFTIIDVPDCTSLLQPLDNATGVSVSTGLEWQSVATATGYRLSVGTFSGGTDLVADEDVGNVTSFVFTEELPEETTVYVSVTPYNSAGDAEGCSESVFTTEKLVEIPDCTSLLQPLDNATGVSVSTGLEWQSVATATGYRLSVGTFSGGTDLVANEDVGNTTSYVFTEELPEETTVYISVTPYNSAGDAEGCSESVFTTEKLIEIPDCTSLLQPLDNATDVSVSTGLEWQSVATATGYRLSVGTFSGGTDLVADEDVGNVTSYVFTEELPEETTVYVSITPYNSAGDTQGCSESVFTTEKLVEIPDCTSLLQPLDNATDVSINTSLEWQSVATATGYRLSVGTFSGGTDLVADEDVGNVTSYVFTEELPEETTVYVSITPYNSAGDAEGCSESVFTTEKLIEIPDCTSLLQPLDNATDVSVSTGLEWQSVATATGYRLSVGTTSAGNDLIDNLDVGNVTSYVFTEELPKDTQLYVRVVPYNQSGSASGCNEYSFSTIASHSISNKTKYGISPNGDGINDYWEIPGIEAYPDNTVAVYNRWGDKVFEVNGYDNQNQVFRGTANRLGSLGANKLPDGTYFYSITTNQSNMQGFIVLKN</sequence>
<protein>
    <submittedName>
        <fullName evidence="6">Gliding motility-associated C-terminal domain-containing protein</fullName>
    </submittedName>
</protein>
<dbReference type="PANTHER" id="PTHR24366">
    <property type="entry name" value="IG(IMMUNOGLOBULIN) AND LRR(LEUCINE RICH REPEAT) DOMAINS"/>
    <property type="match status" value="1"/>
</dbReference>
<evidence type="ECO:0000256" key="2">
    <source>
        <dbReference type="ARBA" id="ARBA00022737"/>
    </source>
</evidence>
<dbReference type="PROSITE" id="PS50835">
    <property type="entry name" value="IG_LIKE"/>
    <property type="match status" value="1"/>
</dbReference>
<keyword evidence="2" id="KW-0677">Repeat</keyword>